<gene>
    <name evidence="2" type="ORF">COT91_03415</name>
</gene>
<organism evidence="2 3">
    <name type="scientific">Candidatus Doudnabacteria bacterium CG10_big_fil_rev_8_21_14_0_10_41_10</name>
    <dbReference type="NCBI Taxonomy" id="1974551"/>
    <lineage>
        <taxon>Bacteria</taxon>
        <taxon>Candidatus Doudnaibacteriota</taxon>
    </lineage>
</organism>
<sequence>MKNIIAVFYFLLITTSAQAGDIKITSDCQPVKGGVETNLKCFDLTLHVSNLIITLLSQVPSTEKIDLDWRIVVSEATTEPRKVLITITEGITFTKVIGPVLLKLDKPDELEEYREIMRNLAGETLVIIRGHELLEFLRKSEENP</sequence>
<feature type="chain" id="PRO_5013890544" description="CHRD domain-containing protein" evidence="1">
    <location>
        <begin position="20"/>
        <end position="144"/>
    </location>
</feature>
<reference evidence="3" key="1">
    <citation type="submission" date="2017-09" db="EMBL/GenBank/DDBJ databases">
        <title>Depth-based differentiation of microbial function through sediment-hosted aquifers and enrichment of novel symbionts in the deep terrestrial subsurface.</title>
        <authorList>
            <person name="Probst A.J."/>
            <person name="Ladd B."/>
            <person name="Jarett J.K."/>
            <person name="Geller-Mcgrath D.E."/>
            <person name="Sieber C.M.K."/>
            <person name="Emerson J.B."/>
            <person name="Anantharaman K."/>
            <person name="Thomas B.C."/>
            <person name="Malmstrom R."/>
            <person name="Stieglmeier M."/>
            <person name="Klingl A."/>
            <person name="Woyke T."/>
            <person name="Ryan C.M."/>
            <person name="Banfield J.F."/>
        </authorList>
    </citation>
    <scope>NUCLEOTIDE SEQUENCE [LARGE SCALE GENOMIC DNA]</scope>
</reference>
<protein>
    <recommendedName>
        <fullName evidence="4">CHRD domain-containing protein</fullName>
    </recommendedName>
</protein>
<dbReference type="AlphaFoldDB" id="A0A2H0VFH7"/>
<keyword evidence="1" id="KW-0732">Signal</keyword>
<dbReference type="EMBL" id="PFAJ01000046">
    <property type="protein sequence ID" value="PIR97040.1"/>
    <property type="molecule type" value="Genomic_DNA"/>
</dbReference>
<comment type="caution">
    <text evidence="2">The sequence shown here is derived from an EMBL/GenBank/DDBJ whole genome shotgun (WGS) entry which is preliminary data.</text>
</comment>
<proteinExistence type="predicted"/>
<evidence type="ECO:0000313" key="3">
    <source>
        <dbReference type="Proteomes" id="UP000230557"/>
    </source>
</evidence>
<name>A0A2H0VFH7_9BACT</name>
<evidence type="ECO:0000313" key="2">
    <source>
        <dbReference type="EMBL" id="PIR97040.1"/>
    </source>
</evidence>
<evidence type="ECO:0008006" key="4">
    <source>
        <dbReference type="Google" id="ProtNLM"/>
    </source>
</evidence>
<evidence type="ECO:0000256" key="1">
    <source>
        <dbReference type="SAM" id="SignalP"/>
    </source>
</evidence>
<dbReference type="Proteomes" id="UP000230557">
    <property type="component" value="Unassembled WGS sequence"/>
</dbReference>
<accession>A0A2H0VFH7</accession>
<feature type="signal peptide" evidence="1">
    <location>
        <begin position="1"/>
        <end position="19"/>
    </location>
</feature>